<organism evidence="1">
    <name type="scientific">Arion vulgaris</name>
    <dbReference type="NCBI Taxonomy" id="1028688"/>
    <lineage>
        <taxon>Eukaryota</taxon>
        <taxon>Metazoa</taxon>
        <taxon>Spiralia</taxon>
        <taxon>Lophotrochozoa</taxon>
        <taxon>Mollusca</taxon>
        <taxon>Gastropoda</taxon>
        <taxon>Heterobranchia</taxon>
        <taxon>Euthyneura</taxon>
        <taxon>Panpulmonata</taxon>
        <taxon>Eupulmonata</taxon>
        <taxon>Stylommatophora</taxon>
        <taxon>Helicina</taxon>
        <taxon>Arionoidea</taxon>
        <taxon>Arionidae</taxon>
        <taxon>Arion</taxon>
    </lineage>
</organism>
<sequence length="59" mass="6732">MWPFGSGLCKLPIHLKKNTVTETKNELFKINNMILRSTSTLCCRHEELKGAALSWEAIK</sequence>
<gene>
    <name evidence="1" type="primary">ORF120759</name>
</gene>
<name>A0A0B7AII9_9EUPU</name>
<feature type="non-terminal residue" evidence="1">
    <location>
        <position position="59"/>
    </location>
</feature>
<protein>
    <submittedName>
        <fullName evidence="1">Uncharacterized protein</fullName>
    </submittedName>
</protein>
<dbReference type="EMBL" id="HACG01033537">
    <property type="protein sequence ID" value="CEK80402.1"/>
    <property type="molecule type" value="Transcribed_RNA"/>
</dbReference>
<dbReference type="AlphaFoldDB" id="A0A0B7AII9"/>
<evidence type="ECO:0000313" key="1">
    <source>
        <dbReference type="EMBL" id="CEK80402.1"/>
    </source>
</evidence>
<proteinExistence type="predicted"/>
<accession>A0A0B7AII9</accession>
<reference evidence="1" key="1">
    <citation type="submission" date="2014-12" db="EMBL/GenBank/DDBJ databases">
        <title>Insight into the proteome of Arion vulgaris.</title>
        <authorList>
            <person name="Aradska J."/>
            <person name="Bulat T."/>
            <person name="Smidak R."/>
            <person name="Sarate P."/>
            <person name="Gangsoo J."/>
            <person name="Sialana F."/>
            <person name="Bilban M."/>
            <person name="Lubec G."/>
        </authorList>
    </citation>
    <scope>NUCLEOTIDE SEQUENCE</scope>
    <source>
        <tissue evidence="1">Skin</tissue>
    </source>
</reference>